<dbReference type="HAMAP" id="MF_00185">
    <property type="entry name" value="IPP_trans"/>
    <property type="match status" value="1"/>
</dbReference>
<comment type="caution">
    <text evidence="14">The sequence shown here is derived from an EMBL/GenBank/DDBJ whole genome shotgun (WGS) entry which is preliminary data.</text>
</comment>
<dbReference type="Gene3D" id="3.40.50.300">
    <property type="entry name" value="P-loop containing nucleotide triphosphate hydrolases"/>
    <property type="match status" value="1"/>
</dbReference>
<keyword evidence="5 10" id="KW-0819">tRNA processing</keyword>
<dbReference type="PANTHER" id="PTHR11088">
    <property type="entry name" value="TRNA DIMETHYLALLYLTRANSFERASE"/>
    <property type="match status" value="1"/>
</dbReference>
<dbReference type="GO" id="GO:0006400">
    <property type="term" value="P:tRNA modification"/>
    <property type="evidence" value="ECO:0007669"/>
    <property type="project" value="TreeGrafter"/>
</dbReference>
<evidence type="ECO:0000313" key="15">
    <source>
        <dbReference type="Proteomes" id="UP000324738"/>
    </source>
</evidence>
<feature type="site" description="Interaction with substrate tRNA" evidence="10">
    <location>
        <position position="102"/>
    </location>
</feature>
<evidence type="ECO:0000256" key="6">
    <source>
        <dbReference type="ARBA" id="ARBA00022741"/>
    </source>
</evidence>
<dbReference type="Pfam" id="PF01715">
    <property type="entry name" value="IPPT"/>
    <property type="match status" value="1"/>
</dbReference>
<name>A0A5B0DZM6_9HYPH</name>
<comment type="caution">
    <text evidence="10">Lacks conserved residue(s) required for the propagation of feature annotation.</text>
</comment>
<evidence type="ECO:0000256" key="8">
    <source>
        <dbReference type="ARBA" id="ARBA00022842"/>
    </source>
</evidence>
<sequence>MKQIDAVLIAGPTASGKSKLALELALAHDGVVINADSIQVYAGLRILTARPSPDEMQGISHRLYGHADPTQPYSTGIWLRQAADELESVLTSGKLPIFVGGTGLYFRALTQGLDDMPEIPAELRQDLRDQMAERGPAALHQELLLLDAVAAQRIKASDSQRILRALELIRTSGKALDTLQAGAGRALLSGRHLRKIVLVPERAVLRQRIAVRFERMMQEGAMQEALDFAAVPGAMDHSAALAIGVREMLAHARGETRLEQAVQLAITRTRQYAKRQETWFRNQFDESWERMVT</sequence>
<comment type="function">
    <text evidence="2 10 12">Catalyzes the transfer of a dimethylallyl group onto the adenine at position 37 in tRNAs that read codons beginning with uridine, leading to the formation of N6-(dimethylallyl)adenosine (i(6)A).</text>
</comment>
<feature type="binding site" evidence="10">
    <location>
        <begin position="13"/>
        <end position="18"/>
    </location>
    <ligand>
        <name>substrate</name>
    </ligand>
</feature>
<dbReference type="EC" id="2.5.1.75" evidence="10"/>
<evidence type="ECO:0000256" key="4">
    <source>
        <dbReference type="ARBA" id="ARBA00022679"/>
    </source>
</evidence>
<keyword evidence="7 10" id="KW-0067">ATP-binding</keyword>
<dbReference type="GO" id="GO:0005524">
    <property type="term" value="F:ATP binding"/>
    <property type="evidence" value="ECO:0007669"/>
    <property type="project" value="UniProtKB-UniRule"/>
</dbReference>
<reference evidence="14 15" key="1">
    <citation type="submission" date="2019-08" db="EMBL/GenBank/DDBJ databases">
        <title>Aureimonas fodiniaquatilis sp. nov., isolated from a coal mine wastewater.</title>
        <authorList>
            <person name="Kim W."/>
        </authorList>
    </citation>
    <scope>NUCLEOTIDE SEQUENCE [LARGE SCALE GENOMIC DNA]</scope>
    <source>
        <strain evidence="14 15">CAU 1482</strain>
    </source>
</reference>
<evidence type="ECO:0000313" key="14">
    <source>
        <dbReference type="EMBL" id="KAA0972244.1"/>
    </source>
</evidence>
<evidence type="ECO:0000256" key="7">
    <source>
        <dbReference type="ARBA" id="ARBA00022840"/>
    </source>
</evidence>
<comment type="cofactor">
    <cofactor evidence="1 10">
        <name>Mg(2+)</name>
        <dbReference type="ChEBI" id="CHEBI:18420"/>
    </cofactor>
</comment>
<evidence type="ECO:0000256" key="13">
    <source>
        <dbReference type="RuleBase" id="RU003785"/>
    </source>
</evidence>
<proteinExistence type="inferred from homology"/>
<dbReference type="InterPro" id="IPR039657">
    <property type="entry name" value="Dimethylallyltransferase"/>
</dbReference>
<feature type="region of interest" description="Interaction with substrate tRNA" evidence="10">
    <location>
        <begin position="160"/>
        <end position="164"/>
    </location>
</feature>
<evidence type="ECO:0000256" key="2">
    <source>
        <dbReference type="ARBA" id="ARBA00003213"/>
    </source>
</evidence>
<dbReference type="GO" id="GO:0052381">
    <property type="term" value="F:tRNA dimethylallyltransferase activity"/>
    <property type="evidence" value="ECO:0007669"/>
    <property type="project" value="UniProtKB-UniRule"/>
</dbReference>
<evidence type="ECO:0000256" key="11">
    <source>
        <dbReference type="RuleBase" id="RU003783"/>
    </source>
</evidence>
<feature type="binding site" evidence="10">
    <location>
        <begin position="11"/>
        <end position="18"/>
    </location>
    <ligand>
        <name>ATP</name>
        <dbReference type="ChEBI" id="CHEBI:30616"/>
    </ligand>
</feature>
<evidence type="ECO:0000256" key="3">
    <source>
        <dbReference type="ARBA" id="ARBA00005842"/>
    </source>
</evidence>
<dbReference type="InterPro" id="IPR018022">
    <property type="entry name" value="IPT"/>
</dbReference>
<gene>
    <name evidence="10 14" type="primary">miaA</name>
    <name evidence="14" type="ORF">FPY71_03825</name>
</gene>
<dbReference type="SUPFAM" id="SSF52540">
    <property type="entry name" value="P-loop containing nucleoside triphosphate hydrolases"/>
    <property type="match status" value="2"/>
</dbReference>
<evidence type="ECO:0000256" key="12">
    <source>
        <dbReference type="RuleBase" id="RU003784"/>
    </source>
</evidence>
<feature type="site" description="Interaction with substrate tRNA" evidence="10">
    <location>
        <position position="124"/>
    </location>
</feature>
<evidence type="ECO:0000256" key="5">
    <source>
        <dbReference type="ARBA" id="ARBA00022694"/>
    </source>
</evidence>
<keyword evidence="4 10" id="KW-0808">Transferase</keyword>
<dbReference type="OrthoDB" id="9776390at2"/>
<comment type="catalytic activity">
    <reaction evidence="9 10 11">
        <text>adenosine(37) in tRNA + dimethylallyl diphosphate = N(6)-dimethylallyladenosine(37) in tRNA + diphosphate</text>
        <dbReference type="Rhea" id="RHEA:26482"/>
        <dbReference type="Rhea" id="RHEA-COMP:10162"/>
        <dbReference type="Rhea" id="RHEA-COMP:10375"/>
        <dbReference type="ChEBI" id="CHEBI:33019"/>
        <dbReference type="ChEBI" id="CHEBI:57623"/>
        <dbReference type="ChEBI" id="CHEBI:74411"/>
        <dbReference type="ChEBI" id="CHEBI:74415"/>
        <dbReference type="EC" id="2.5.1.75"/>
    </reaction>
</comment>
<comment type="similarity">
    <text evidence="3 10 13">Belongs to the IPP transferase family.</text>
</comment>
<protein>
    <recommendedName>
        <fullName evidence="10">tRNA dimethylallyltransferase</fullName>
        <ecNumber evidence="10">2.5.1.75</ecNumber>
    </recommendedName>
    <alternativeName>
        <fullName evidence="10">Dimethylallyl diphosphate:tRNA dimethylallyltransferase</fullName>
        <shortName evidence="10">DMAPP:tRNA dimethylallyltransferase</shortName>
        <shortName evidence="10">DMATase</shortName>
    </alternativeName>
    <alternativeName>
        <fullName evidence="10">Isopentenyl-diphosphate:tRNA isopentenyltransferase</fullName>
        <shortName evidence="10">IPP transferase</shortName>
        <shortName evidence="10">IPPT</shortName>
        <shortName evidence="10">IPTase</shortName>
    </alternativeName>
</protein>
<organism evidence="14 15">
    <name type="scientific">Aureimonas fodinaquatilis</name>
    <dbReference type="NCBI Taxonomy" id="2565783"/>
    <lineage>
        <taxon>Bacteria</taxon>
        <taxon>Pseudomonadati</taxon>
        <taxon>Pseudomonadota</taxon>
        <taxon>Alphaproteobacteria</taxon>
        <taxon>Hyphomicrobiales</taxon>
        <taxon>Aurantimonadaceae</taxon>
        <taxon>Aureimonas</taxon>
    </lineage>
</organism>
<evidence type="ECO:0000256" key="9">
    <source>
        <dbReference type="ARBA" id="ARBA00049563"/>
    </source>
</evidence>
<accession>A0A5B0DZM6</accession>
<dbReference type="AlphaFoldDB" id="A0A5B0DZM6"/>
<comment type="subunit">
    <text evidence="10">Monomer.</text>
</comment>
<dbReference type="Gene3D" id="1.10.20.140">
    <property type="match status" value="1"/>
</dbReference>
<dbReference type="RefSeq" id="WP_149297773.1">
    <property type="nucleotide sequence ID" value="NZ_VTWH01000001.1"/>
</dbReference>
<evidence type="ECO:0000256" key="10">
    <source>
        <dbReference type="HAMAP-Rule" id="MF_00185"/>
    </source>
</evidence>
<keyword evidence="6 10" id="KW-0547">Nucleotide-binding</keyword>
<feature type="region of interest" description="Interaction with substrate tRNA" evidence="10">
    <location>
        <begin position="36"/>
        <end position="39"/>
    </location>
</feature>
<keyword evidence="15" id="KW-1185">Reference proteome</keyword>
<evidence type="ECO:0000256" key="1">
    <source>
        <dbReference type="ARBA" id="ARBA00001946"/>
    </source>
</evidence>
<dbReference type="PANTHER" id="PTHR11088:SF60">
    <property type="entry name" value="TRNA DIMETHYLALLYLTRANSFERASE"/>
    <property type="match status" value="1"/>
</dbReference>
<keyword evidence="8 10" id="KW-0460">Magnesium</keyword>
<dbReference type="InterPro" id="IPR027417">
    <property type="entry name" value="P-loop_NTPase"/>
</dbReference>
<dbReference type="Gene3D" id="1.10.287.890">
    <property type="entry name" value="Crystal structure of tRNA isopentenylpyrophosphate transferase (bh2366) domain"/>
    <property type="match status" value="1"/>
</dbReference>
<dbReference type="Proteomes" id="UP000324738">
    <property type="component" value="Unassembled WGS sequence"/>
</dbReference>
<dbReference type="EMBL" id="VTWH01000001">
    <property type="protein sequence ID" value="KAA0972244.1"/>
    <property type="molecule type" value="Genomic_DNA"/>
</dbReference>
<dbReference type="NCBIfam" id="TIGR00174">
    <property type="entry name" value="miaA"/>
    <property type="match status" value="1"/>
</dbReference>